<sequence>MNVIDEVECICGTTVEISEFHLGLRGETVPTKAPCPMCGRTLYEVDIDGMVLVEVVLDAVKRTGAVPPETVKR</sequence>
<dbReference type="KEGG" id="ccam:M5D45_10325"/>
<evidence type="ECO:0000313" key="1">
    <source>
        <dbReference type="EMBL" id="URF02950.1"/>
    </source>
</evidence>
<dbReference type="Proteomes" id="UP001056132">
    <property type="component" value="Chromosome 1"/>
</dbReference>
<accession>A0AAE9HZU4</accession>
<dbReference type="KEGG" id="ccam:M5D45_06785"/>
<proteinExistence type="predicted"/>
<protein>
    <submittedName>
        <fullName evidence="1">Uncharacterized protein</fullName>
    </submittedName>
</protein>
<name>A0AAE9HZU4_9BURK</name>
<reference evidence="1" key="1">
    <citation type="journal article" date="2022" name="Microbiol. Resour. Announc.">
        <title>Genome Sequence of Cupriavidus campinensis Strain G5, a Member of a Bacterial Consortium Capable of Polyethylene Degradation.</title>
        <authorList>
            <person name="Schneider B."/>
            <person name="Pfeiffer F."/>
            <person name="Dyall-Smith M."/>
            <person name="Kunte H.J."/>
        </authorList>
    </citation>
    <scope>NUCLEOTIDE SEQUENCE</scope>
    <source>
        <strain evidence="1">G5</strain>
    </source>
</reference>
<dbReference type="EMBL" id="CP097330">
    <property type="protein sequence ID" value="URF05506.1"/>
    <property type="molecule type" value="Genomic_DNA"/>
</dbReference>
<organism evidence="1 3">
    <name type="scientific">Cupriavidus campinensis</name>
    <dbReference type="NCBI Taxonomy" id="151783"/>
    <lineage>
        <taxon>Bacteria</taxon>
        <taxon>Pseudomonadati</taxon>
        <taxon>Pseudomonadota</taxon>
        <taxon>Betaproteobacteria</taxon>
        <taxon>Burkholderiales</taxon>
        <taxon>Burkholderiaceae</taxon>
        <taxon>Cupriavidus</taxon>
    </lineage>
</organism>
<evidence type="ECO:0000313" key="2">
    <source>
        <dbReference type="EMBL" id="URF05506.1"/>
    </source>
</evidence>
<dbReference type="RefSeq" id="WP_250024594.1">
    <property type="nucleotide sequence ID" value="NZ_CP097330.1"/>
</dbReference>
<evidence type="ECO:0000313" key="3">
    <source>
        <dbReference type="Proteomes" id="UP001056132"/>
    </source>
</evidence>
<dbReference type="EMBL" id="CP097330">
    <property type="protein sequence ID" value="URF02950.1"/>
    <property type="molecule type" value="Genomic_DNA"/>
</dbReference>
<gene>
    <name evidence="2" type="ORF">M5D45_06785</name>
    <name evidence="1" type="ORF">M5D45_10325</name>
</gene>
<reference evidence="1" key="2">
    <citation type="submission" date="2022-05" db="EMBL/GenBank/DDBJ databases">
        <authorList>
            <person name="Kunte H.-J."/>
        </authorList>
    </citation>
    <scope>NUCLEOTIDE SEQUENCE</scope>
    <source>
        <strain evidence="1">G5</strain>
    </source>
</reference>
<dbReference type="AlphaFoldDB" id="A0AAE9HZU4"/>